<dbReference type="Gene3D" id="2.40.30.170">
    <property type="match status" value="1"/>
</dbReference>
<dbReference type="PANTHER" id="PTHR30469:SF15">
    <property type="entry name" value="HLYD FAMILY OF SECRETION PROTEINS"/>
    <property type="match status" value="1"/>
</dbReference>
<dbReference type="Gene3D" id="2.40.420.20">
    <property type="match status" value="1"/>
</dbReference>
<dbReference type="PANTHER" id="PTHR30469">
    <property type="entry name" value="MULTIDRUG RESISTANCE PROTEIN MDTA"/>
    <property type="match status" value="1"/>
</dbReference>
<evidence type="ECO:0000313" key="3">
    <source>
        <dbReference type="EMBL" id="OIQ68224.1"/>
    </source>
</evidence>
<name>A0A1J5PBW8_9ZZZZ</name>
<protein>
    <submittedName>
        <fullName evidence="3">Multidrug resistance protein MdtA</fullName>
    </submittedName>
</protein>
<reference evidence="3" key="1">
    <citation type="submission" date="2016-10" db="EMBL/GenBank/DDBJ databases">
        <title>Sequence of Gallionella enrichment culture.</title>
        <authorList>
            <person name="Poehlein A."/>
            <person name="Muehling M."/>
            <person name="Daniel R."/>
        </authorList>
    </citation>
    <scope>NUCLEOTIDE SEQUENCE</scope>
</reference>
<dbReference type="NCBIfam" id="TIGR01730">
    <property type="entry name" value="RND_mfp"/>
    <property type="match status" value="1"/>
</dbReference>
<comment type="caution">
    <text evidence="3">The sequence shown here is derived from an EMBL/GenBank/DDBJ whole genome shotgun (WGS) entry which is preliminary data.</text>
</comment>
<dbReference type="Gene3D" id="2.40.50.100">
    <property type="match status" value="1"/>
</dbReference>
<dbReference type="InterPro" id="IPR006143">
    <property type="entry name" value="RND_pump_MFP"/>
</dbReference>
<dbReference type="EMBL" id="MLJW01005440">
    <property type="protein sequence ID" value="OIQ68224.1"/>
    <property type="molecule type" value="Genomic_DNA"/>
</dbReference>
<dbReference type="PROSITE" id="PS51257">
    <property type="entry name" value="PROKAR_LIPOPROTEIN"/>
    <property type="match status" value="1"/>
</dbReference>
<dbReference type="GO" id="GO:1990281">
    <property type="term" value="C:efflux pump complex"/>
    <property type="evidence" value="ECO:0007669"/>
    <property type="project" value="TreeGrafter"/>
</dbReference>
<dbReference type="GO" id="GO:0015562">
    <property type="term" value="F:efflux transmembrane transporter activity"/>
    <property type="evidence" value="ECO:0007669"/>
    <property type="project" value="TreeGrafter"/>
</dbReference>
<sequence>MSKAINLNRTVQLLTGIGIVILSSCSSKQKSETTVNADSAIMVSVAVPSAGQAQSINVSGQVEASQSATISTRVMGYITKLDVKIGDHVNKGQLLGTISNDDIRAKRAQADAQIAQAETAFKNAQKDYDRFTVLYQQQSASAKEMDNIAMQLSAAKAGLESARQMRNEANAMLSYTSLTAPFEGIVTQKTLDAGSMANPGMPILTIERKGSYQVSASVPESAVAQVKQGGTALISISAINKTIKGTIAQVNQSSAYTGEQYIIKVSSPDDEKTGLYAGMYANVAIPVKQNIATTAGSDQVMVPLASIEHKDELTGLYTVGNNSTAMLRWVRLGKVYGDKVEVLSGLAADEQFIVSADGKLFNGEPVKIK</sequence>
<organism evidence="3">
    <name type="scientific">mine drainage metagenome</name>
    <dbReference type="NCBI Taxonomy" id="410659"/>
    <lineage>
        <taxon>unclassified sequences</taxon>
        <taxon>metagenomes</taxon>
        <taxon>ecological metagenomes</taxon>
    </lineage>
</organism>
<dbReference type="SUPFAM" id="SSF111369">
    <property type="entry name" value="HlyD-like secretion proteins"/>
    <property type="match status" value="1"/>
</dbReference>
<proteinExistence type="predicted"/>
<dbReference type="AlphaFoldDB" id="A0A1J5PBW8"/>
<evidence type="ECO:0000259" key="2">
    <source>
        <dbReference type="Pfam" id="PF25917"/>
    </source>
</evidence>
<accession>A0A1J5PBW8</accession>
<dbReference type="Gene3D" id="1.10.287.470">
    <property type="entry name" value="Helix hairpin bin"/>
    <property type="match status" value="1"/>
</dbReference>
<feature type="domain" description="Multidrug resistance protein MdtA-like barrel-sandwich hybrid" evidence="2">
    <location>
        <begin position="67"/>
        <end position="200"/>
    </location>
</feature>
<feature type="coiled-coil region" evidence="1">
    <location>
        <begin position="100"/>
        <end position="127"/>
    </location>
</feature>
<gene>
    <name evidence="3" type="primary">mdtA_42</name>
    <name evidence="3" type="ORF">GALL_501870</name>
</gene>
<evidence type="ECO:0000256" key="1">
    <source>
        <dbReference type="SAM" id="Coils"/>
    </source>
</evidence>
<keyword evidence="1" id="KW-0175">Coiled coil</keyword>
<dbReference type="InterPro" id="IPR058625">
    <property type="entry name" value="MdtA-like_BSH"/>
</dbReference>
<dbReference type="Pfam" id="PF25917">
    <property type="entry name" value="BSH_RND"/>
    <property type="match status" value="1"/>
</dbReference>